<keyword evidence="1" id="KW-0812">Transmembrane</keyword>
<accession>A0AAN5DDK0</accession>
<keyword evidence="3" id="KW-1185">Reference proteome</keyword>
<evidence type="ECO:0008006" key="4">
    <source>
        <dbReference type="Google" id="ProtNLM"/>
    </source>
</evidence>
<dbReference type="PANTHER" id="PTHR22943:SF248">
    <property type="entry name" value="SEVEN TM RECEPTOR"/>
    <property type="match status" value="1"/>
</dbReference>
<sequence length="290" mass="33863">YLQGYSFATTVISCISNFILIYVLAVTHLPHVGPYRYLLLTFAIVDVLISLVHFGLVPAIHMTEFGYIYFGYRFLHAETGIGVWASLVWVLLFYQTFVLLAFHYVYRFVMMCSPTWLSWMKVRPWRNWLIVTIIADFIFVGGIMLACFLGLIPIEVSRKAFAPVLMDVYHIDLFAQNKPGYLGIAYWVRNRSSKNNITTLWTMVINKDGLKEWIPRTVLVILWVILLFFTTAAIIVWCMLQIIWSFKKSWEKPEVFDEITHYVKVPFSTTISPASKKQQRQLFTTLLWQV</sequence>
<feature type="transmembrane region" description="Helical" evidence="1">
    <location>
        <begin position="6"/>
        <end position="25"/>
    </location>
</feature>
<feature type="transmembrane region" description="Helical" evidence="1">
    <location>
        <begin position="127"/>
        <end position="152"/>
    </location>
</feature>
<name>A0AAN5DDK0_9BILA</name>
<dbReference type="PANTHER" id="PTHR22943">
    <property type="entry name" value="7-TRANSMEMBRANE DOMAIN RECEPTOR C.ELEGANS"/>
    <property type="match status" value="1"/>
</dbReference>
<dbReference type="InterPro" id="IPR019428">
    <property type="entry name" value="7TM_GPCR_serpentine_rcpt_Str"/>
</dbReference>
<feature type="non-terminal residue" evidence="2">
    <location>
        <position position="1"/>
    </location>
</feature>
<dbReference type="SUPFAM" id="SSF81321">
    <property type="entry name" value="Family A G protein-coupled receptor-like"/>
    <property type="match status" value="1"/>
</dbReference>
<dbReference type="AlphaFoldDB" id="A0AAN5DDK0"/>
<evidence type="ECO:0000313" key="3">
    <source>
        <dbReference type="Proteomes" id="UP001328107"/>
    </source>
</evidence>
<organism evidence="2 3">
    <name type="scientific">Pristionchus mayeri</name>
    <dbReference type="NCBI Taxonomy" id="1317129"/>
    <lineage>
        <taxon>Eukaryota</taxon>
        <taxon>Metazoa</taxon>
        <taxon>Ecdysozoa</taxon>
        <taxon>Nematoda</taxon>
        <taxon>Chromadorea</taxon>
        <taxon>Rhabditida</taxon>
        <taxon>Rhabditina</taxon>
        <taxon>Diplogasteromorpha</taxon>
        <taxon>Diplogasteroidea</taxon>
        <taxon>Neodiplogasteridae</taxon>
        <taxon>Pristionchus</taxon>
    </lineage>
</organism>
<keyword evidence="1" id="KW-1133">Transmembrane helix</keyword>
<keyword evidence="1" id="KW-0472">Membrane</keyword>
<feature type="non-terminal residue" evidence="2">
    <location>
        <position position="290"/>
    </location>
</feature>
<feature type="transmembrane region" description="Helical" evidence="1">
    <location>
        <begin position="220"/>
        <end position="244"/>
    </location>
</feature>
<protein>
    <recommendedName>
        <fullName evidence="4">G protein-coupled receptor</fullName>
    </recommendedName>
</protein>
<feature type="transmembrane region" description="Helical" evidence="1">
    <location>
        <begin position="81"/>
        <end position="106"/>
    </location>
</feature>
<evidence type="ECO:0000256" key="1">
    <source>
        <dbReference type="SAM" id="Phobius"/>
    </source>
</evidence>
<evidence type="ECO:0000313" key="2">
    <source>
        <dbReference type="EMBL" id="GMR61521.1"/>
    </source>
</evidence>
<comment type="caution">
    <text evidence="2">The sequence shown here is derived from an EMBL/GenBank/DDBJ whole genome shotgun (WGS) entry which is preliminary data.</text>
</comment>
<dbReference type="EMBL" id="BTRK01000006">
    <property type="protein sequence ID" value="GMR61521.1"/>
    <property type="molecule type" value="Genomic_DNA"/>
</dbReference>
<reference evidence="3" key="1">
    <citation type="submission" date="2022-10" db="EMBL/GenBank/DDBJ databases">
        <title>Genome assembly of Pristionchus species.</title>
        <authorList>
            <person name="Yoshida K."/>
            <person name="Sommer R.J."/>
        </authorList>
    </citation>
    <scope>NUCLEOTIDE SEQUENCE [LARGE SCALE GENOMIC DNA]</scope>
    <source>
        <strain evidence="3">RS5460</strain>
    </source>
</reference>
<feature type="transmembrane region" description="Helical" evidence="1">
    <location>
        <begin position="37"/>
        <end position="61"/>
    </location>
</feature>
<dbReference type="Pfam" id="PF10326">
    <property type="entry name" value="7TM_GPCR_Str"/>
    <property type="match status" value="1"/>
</dbReference>
<gene>
    <name evidence="2" type="ORF">PMAYCL1PPCAC_31716</name>
</gene>
<proteinExistence type="predicted"/>
<dbReference type="Proteomes" id="UP001328107">
    <property type="component" value="Unassembled WGS sequence"/>
</dbReference>